<sequence>MARPNSQVIKCNVKSCKFNDKVKYCTLEDILVGEHVSDAKSKHETDCMSFEPEME</sequence>
<gene>
    <name evidence="2" type="ORF">GND95_12840</name>
</gene>
<name>A0A7C8LRZ5_9FIRM</name>
<comment type="caution">
    <text evidence="2">The sequence shown here is derived from an EMBL/GenBank/DDBJ whole genome shotgun (WGS) entry which is preliminary data.</text>
</comment>
<dbReference type="EMBL" id="WSLF01000016">
    <property type="protein sequence ID" value="KAE9629818.1"/>
    <property type="molecule type" value="Genomic_DNA"/>
</dbReference>
<feature type="domain" description="DUF1540" evidence="1">
    <location>
        <begin position="9"/>
        <end position="50"/>
    </location>
</feature>
<evidence type="ECO:0000259" key="1">
    <source>
        <dbReference type="Pfam" id="PF07561"/>
    </source>
</evidence>
<dbReference type="InterPro" id="IPR011437">
    <property type="entry name" value="DUF1540"/>
</dbReference>
<dbReference type="AlphaFoldDB" id="A0A7C8LRZ5"/>
<accession>A0A7C8LRZ5</accession>
<protein>
    <submittedName>
        <fullName evidence="2">DUF1540 domain-containing protein</fullName>
    </submittedName>
</protein>
<dbReference type="Pfam" id="PF07561">
    <property type="entry name" value="DUF1540"/>
    <property type="match status" value="1"/>
</dbReference>
<dbReference type="OrthoDB" id="1739902at2"/>
<dbReference type="RefSeq" id="WP_158741551.1">
    <property type="nucleotide sequence ID" value="NZ_WSLF01000016.1"/>
</dbReference>
<evidence type="ECO:0000313" key="2">
    <source>
        <dbReference type="EMBL" id="KAE9629818.1"/>
    </source>
</evidence>
<organism evidence="2 3">
    <name type="scientific">Defluviitalea raffinosedens</name>
    <dbReference type="NCBI Taxonomy" id="1450156"/>
    <lineage>
        <taxon>Bacteria</taxon>
        <taxon>Bacillati</taxon>
        <taxon>Bacillota</taxon>
        <taxon>Clostridia</taxon>
        <taxon>Lachnospirales</taxon>
        <taxon>Defluviitaleaceae</taxon>
        <taxon>Defluviitalea</taxon>
    </lineage>
</organism>
<keyword evidence="3" id="KW-1185">Reference proteome</keyword>
<reference evidence="2 3" key="1">
    <citation type="submission" date="2019-12" db="EMBL/GenBank/DDBJ databases">
        <title>Defluviitalea raffinosedens, isolated from a biogas fermenter, genome sequencing and characterization.</title>
        <authorList>
            <person name="Rettenmaier R."/>
            <person name="Schneider M."/>
            <person name="Neuhaus K."/>
            <person name="Liebl W."/>
            <person name="Zverlov V."/>
        </authorList>
    </citation>
    <scope>NUCLEOTIDE SEQUENCE [LARGE SCALE GENOMIC DNA]</scope>
    <source>
        <strain evidence="2 3">249c-K6</strain>
    </source>
</reference>
<proteinExistence type="predicted"/>
<dbReference type="Proteomes" id="UP000483018">
    <property type="component" value="Unassembled WGS sequence"/>
</dbReference>
<evidence type="ECO:0000313" key="3">
    <source>
        <dbReference type="Proteomes" id="UP000483018"/>
    </source>
</evidence>